<evidence type="ECO:0000313" key="2">
    <source>
        <dbReference type="Ensembl" id="ENSMMOP00000009147.1"/>
    </source>
</evidence>
<feature type="signal peptide" evidence="1">
    <location>
        <begin position="1"/>
        <end position="20"/>
    </location>
</feature>
<keyword evidence="3" id="KW-1185">Reference proteome</keyword>
<proteinExistence type="predicted"/>
<organism evidence="2 3">
    <name type="scientific">Mola mola</name>
    <name type="common">Ocean sunfish</name>
    <name type="synonym">Tetraodon mola</name>
    <dbReference type="NCBI Taxonomy" id="94237"/>
    <lineage>
        <taxon>Eukaryota</taxon>
        <taxon>Metazoa</taxon>
        <taxon>Chordata</taxon>
        <taxon>Craniata</taxon>
        <taxon>Vertebrata</taxon>
        <taxon>Euteleostomi</taxon>
        <taxon>Actinopterygii</taxon>
        <taxon>Neopterygii</taxon>
        <taxon>Teleostei</taxon>
        <taxon>Neoteleostei</taxon>
        <taxon>Acanthomorphata</taxon>
        <taxon>Eupercaria</taxon>
        <taxon>Tetraodontiformes</taxon>
        <taxon>Molidae</taxon>
        <taxon>Mola</taxon>
    </lineage>
</organism>
<dbReference type="OMA" id="RPHIGIT"/>
<dbReference type="AlphaFoldDB" id="A0A3Q3WAV2"/>
<evidence type="ECO:0000313" key="3">
    <source>
        <dbReference type="Proteomes" id="UP000261620"/>
    </source>
</evidence>
<name>A0A3Q3WAV2_MOLML</name>
<reference evidence="2" key="2">
    <citation type="submission" date="2025-09" db="UniProtKB">
        <authorList>
            <consortium name="Ensembl"/>
        </authorList>
    </citation>
    <scope>IDENTIFICATION</scope>
</reference>
<dbReference type="STRING" id="94237.ENSMMOP00000009147"/>
<sequence>MYAKYALALLLALQVSMCLCDGPTPSAELVQKYNDMKSVFYKRLLTAHGKMIEILTPDLLPSPENDGLKFVAEGIEKLKNKTIGAEAQPLVDRARAGALGAYEYYLRPQIGVYLNDAIDTIKAYLDIVLPAE</sequence>
<dbReference type="Proteomes" id="UP000261620">
    <property type="component" value="Unplaced"/>
</dbReference>
<feature type="chain" id="PRO_5018775634" evidence="1">
    <location>
        <begin position="21"/>
        <end position="132"/>
    </location>
</feature>
<reference evidence="2" key="1">
    <citation type="submission" date="2025-08" db="UniProtKB">
        <authorList>
            <consortium name="Ensembl"/>
        </authorList>
    </citation>
    <scope>IDENTIFICATION</scope>
</reference>
<accession>A0A3Q3WAV2</accession>
<protein>
    <submittedName>
        <fullName evidence="2">Uncharacterized protein</fullName>
    </submittedName>
</protein>
<dbReference type="Ensembl" id="ENSMMOT00000009310.1">
    <property type="protein sequence ID" value="ENSMMOP00000009147.1"/>
    <property type="gene ID" value="ENSMMOG00000006969.1"/>
</dbReference>
<evidence type="ECO:0000256" key="1">
    <source>
        <dbReference type="SAM" id="SignalP"/>
    </source>
</evidence>
<keyword evidence="1" id="KW-0732">Signal</keyword>